<organism evidence="3 4">
    <name type="scientific">Ramlibacter pallidus</name>
    <dbReference type="NCBI Taxonomy" id="2780087"/>
    <lineage>
        <taxon>Bacteria</taxon>
        <taxon>Pseudomonadati</taxon>
        <taxon>Pseudomonadota</taxon>
        <taxon>Betaproteobacteria</taxon>
        <taxon>Burkholderiales</taxon>
        <taxon>Comamonadaceae</taxon>
        <taxon>Ramlibacter</taxon>
    </lineage>
</organism>
<dbReference type="InterPro" id="IPR052559">
    <property type="entry name" value="V-haloperoxidase"/>
</dbReference>
<evidence type="ECO:0000256" key="1">
    <source>
        <dbReference type="SAM" id="SignalP"/>
    </source>
</evidence>
<comment type="caution">
    <text evidence="3">The sequence shown here is derived from an EMBL/GenBank/DDBJ whole genome shotgun (WGS) entry which is preliminary data.</text>
</comment>
<protein>
    <submittedName>
        <fullName evidence="3">DUF3455 domain-containing protein</fullName>
    </submittedName>
</protein>
<feature type="domain" description="Phosphatidic acid phosphatase type 2/haloperoxidase" evidence="2">
    <location>
        <begin position="267"/>
        <end position="395"/>
    </location>
</feature>
<gene>
    <name evidence="3" type="ORF">IM787_18660</name>
</gene>
<keyword evidence="1" id="KW-0732">Signal</keyword>
<dbReference type="SUPFAM" id="SSF48317">
    <property type="entry name" value="Acid phosphatase/Vanadium-dependent haloperoxidase"/>
    <property type="match status" value="1"/>
</dbReference>
<dbReference type="PANTHER" id="PTHR34599:SF1">
    <property type="entry name" value="PHOSPHATIDIC ACID PHOSPHATASE TYPE 2_HALOPEROXIDASE DOMAIN-CONTAINING PROTEIN"/>
    <property type="match status" value="1"/>
</dbReference>
<evidence type="ECO:0000259" key="2">
    <source>
        <dbReference type="Pfam" id="PF01569"/>
    </source>
</evidence>
<name>A0ABR9S8I5_9BURK</name>
<feature type="signal peptide" evidence="1">
    <location>
        <begin position="1"/>
        <end position="24"/>
    </location>
</feature>
<dbReference type="CDD" id="cd03398">
    <property type="entry name" value="PAP2_haloperoxidase"/>
    <property type="match status" value="1"/>
</dbReference>
<dbReference type="PANTHER" id="PTHR34599">
    <property type="entry name" value="PEROXIDASE-RELATED"/>
    <property type="match status" value="1"/>
</dbReference>
<evidence type="ECO:0000313" key="3">
    <source>
        <dbReference type="EMBL" id="MBE7369592.1"/>
    </source>
</evidence>
<dbReference type="RefSeq" id="WP_193678208.1">
    <property type="nucleotide sequence ID" value="NZ_JADDIV010000005.1"/>
</dbReference>
<dbReference type="Proteomes" id="UP000806285">
    <property type="component" value="Unassembled WGS sequence"/>
</dbReference>
<dbReference type="InterPro" id="IPR021851">
    <property type="entry name" value="DUF3455"/>
</dbReference>
<dbReference type="Pfam" id="PF01569">
    <property type="entry name" value="PAP2"/>
    <property type="match status" value="1"/>
</dbReference>
<dbReference type="Gene3D" id="1.10.606.20">
    <property type="match status" value="1"/>
</dbReference>
<dbReference type="InterPro" id="IPR036938">
    <property type="entry name" value="PAP2/HPO_sf"/>
</dbReference>
<dbReference type="EMBL" id="JADDIV010000005">
    <property type="protein sequence ID" value="MBE7369592.1"/>
    <property type="molecule type" value="Genomic_DNA"/>
</dbReference>
<keyword evidence="4" id="KW-1185">Reference proteome</keyword>
<accession>A0ABR9S8I5</accession>
<sequence>MKHARQIAAACIAAAFAAAPQVRADAVTDWNTVAGNLLVQARIGTPPATRIMAIVQTAVHEAVDAAQAQQRGDAGALAAEAAVAAANRATLARLLPQQEAAITAAYRAAVAKLGEGPAALAGIAAGEGAAARVLAWRAQDGADGADRYRPHAAPGAYVPTAGVAAPQWPQRKPWLMADAAQFRPGPPPALGSAEWARDYNEVKAFGAKASTRRSAEQTEAARFWEYSLPPIYHAVVRSVALAPGRTLAQNARLFAAASQAMDDGLIAVLEAKYHYGFWRPVTAIRNGDRDDNPATEMDAGWAPLIENPTHPEYPSAHSILAGALGTLLKAEVGQGRMPELATSSPTAQGATRRWNSVEAFMQEVADARVWEGIHYRTSTEVGLAMGRRIGALAATRVAQSPAGAVTQALAPRGAQQALERIAARGVQIYACQADAAAPGGARWVFVAPEAELFDATGAPAGKHYGGPHWEAADGSRIVGAVEARADAPQVDAIPWLLLSARSVGNAGRFAKVTSVQRINTRGGLAPGRPCTAGTVGDQETVPYTADYVLYAS</sequence>
<evidence type="ECO:0000313" key="4">
    <source>
        <dbReference type="Proteomes" id="UP000806285"/>
    </source>
</evidence>
<dbReference type="InterPro" id="IPR000326">
    <property type="entry name" value="PAP2/HPO"/>
</dbReference>
<feature type="chain" id="PRO_5046069590" evidence="1">
    <location>
        <begin position="25"/>
        <end position="552"/>
    </location>
</feature>
<reference evidence="3 4" key="1">
    <citation type="submission" date="2020-10" db="EMBL/GenBank/DDBJ databases">
        <title>Ramlibacter sp. HM2 16S ribosomal RNA gene Genome sequencing and assembly.</title>
        <authorList>
            <person name="Kang M."/>
        </authorList>
    </citation>
    <scope>NUCLEOTIDE SEQUENCE [LARGE SCALE GENOMIC DNA]</scope>
    <source>
        <strain evidence="3 4">HM2</strain>
    </source>
</reference>
<dbReference type="Pfam" id="PF11937">
    <property type="entry name" value="DUF3455"/>
    <property type="match status" value="1"/>
</dbReference>
<proteinExistence type="predicted"/>